<organism evidence="8 9">
    <name type="scientific">Furculomyces boomerangus</name>
    <dbReference type="NCBI Taxonomy" id="61424"/>
    <lineage>
        <taxon>Eukaryota</taxon>
        <taxon>Fungi</taxon>
        <taxon>Fungi incertae sedis</taxon>
        <taxon>Zoopagomycota</taxon>
        <taxon>Kickxellomycotina</taxon>
        <taxon>Harpellomycetes</taxon>
        <taxon>Harpellales</taxon>
        <taxon>Harpellaceae</taxon>
        <taxon>Furculomyces</taxon>
    </lineage>
</organism>
<protein>
    <recommendedName>
        <fullName evidence="10">Cleft lip and palate transmembrane 1</fullName>
    </recommendedName>
</protein>
<dbReference type="AlphaFoldDB" id="A0A2T9Z212"/>
<feature type="region of interest" description="Disordered" evidence="6">
    <location>
        <begin position="1"/>
        <end position="43"/>
    </location>
</feature>
<proteinExistence type="inferred from homology"/>
<reference evidence="8 9" key="1">
    <citation type="journal article" date="2018" name="MBio">
        <title>Comparative Genomics Reveals the Core Gene Toolbox for the Fungus-Insect Symbiosis.</title>
        <authorList>
            <person name="Wang Y."/>
            <person name="Stata M."/>
            <person name="Wang W."/>
            <person name="Stajich J.E."/>
            <person name="White M.M."/>
            <person name="Moncalvo J.M."/>
        </authorList>
    </citation>
    <scope>NUCLEOTIDE SEQUENCE [LARGE SCALE GENOMIC DNA]</scope>
    <source>
        <strain evidence="8 9">AUS-77-4</strain>
    </source>
</reference>
<dbReference type="InterPro" id="IPR008429">
    <property type="entry name" value="CLPTM1"/>
</dbReference>
<evidence type="ECO:0000256" key="7">
    <source>
        <dbReference type="SAM" id="Phobius"/>
    </source>
</evidence>
<sequence length="671" mass="77121">MSTKDDKDVVPQDNNQQSVPDDHPRPRTIFNLEPDPMATPENMPSKKDMIINILLVTVTTQVLAYMYSRNSAPVESDASETTQVAVPIETPTAGVPIGENKVGQFESEDNSGYENVVQYWKQGVPFDATLYIDSRESITSEILSSNPQIKPVWKHEGILFGYDLDLKAEIEIPVSEDILKEHPIYGHMLLKKKNAILDPANPDFQPDDIVVRSHKITHHFAQKKDTGLKNLLGGEKTPQELAEKDDISIQHSYFHPNLTIMLVEPMYSSINYKREPEQTKYWIQPISTNRAIDKDGNGGYLPIIYYNEFWQLSEHMYRINDTLKTIKFNLNVYSGSMFKFYMYCNLGKGISDNTGTESGGIGIGNPIDLFKKTLLETSPYLLVITVLVSLLHSLFDFLAFKNDVQFWRSKKDSGGVSVRSMVLELSFEVVIFLYLFENMEGTSKIIIISSLVGLAISVWKIYKALDIKFENKYLVNYVKELNSSDKEDESEPVEQIVYNRRNVLLTMGNTVLTTKDMSQMTQLESDTQKYDEVAFKYLSWAAYPLLIGYTIYSLFYKQFKSWYSFVVSVLVGYVYTFGFISMTPQLYINYKLKSVAHMPWRTFIYKSLNTFVDDLFAFVMPMPTLHRIATLRDDVVFFIYLYQRYIYGVDHTRANEFGQVGEEPIEKTKTE</sequence>
<feature type="transmembrane region" description="Helical" evidence="7">
    <location>
        <begin position="562"/>
        <end position="583"/>
    </location>
</feature>
<keyword evidence="9" id="KW-1185">Reference proteome</keyword>
<feature type="transmembrane region" description="Helical" evidence="7">
    <location>
        <begin position="445"/>
        <end position="462"/>
    </location>
</feature>
<gene>
    <name evidence="8" type="ORF">BB559_001431</name>
</gene>
<dbReference type="Proteomes" id="UP000245699">
    <property type="component" value="Unassembled WGS sequence"/>
</dbReference>
<keyword evidence="4 7" id="KW-1133">Transmembrane helix</keyword>
<dbReference type="PANTHER" id="PTHR21347">
    <property type="entry name" value="CLEFT LIP AND PALATE ASSOCIATED TRANSMEMBRANE PROTEIN-RELATED"/>
    <property type="match status" value="1"/>
</dbReference>
<evidence type="ECO:0000256" key="6">
    <source>
        <dbReference type="SAM" id="MobiDB-lite"/>
    </source>
</evidence>
<dbReference type="PANTHER" id="PTHR21347:SF0">
    <property type="entry name" value="LIPID SCRAMBLASE CLPTM1L"/>
    <property type="match status" value="1"/>
</dbReference>
<dbReference type="Pfam" id="PF05602">
    <property type="entry name" value="CLPTM1"/>
    <property type="match status" value="1"/>
</dbReference>
<feature type="transmembrane region" description="Helical" evidence="7">
    <location>
        <begin position="537"/>
        <end position="556"/>
    </location>
</feature>
<feature type="transmembrane region" description="Helical" evidence="7">
    <location>
        <begin position="380"/>
        <end position="400"/>
    </location>
</feature>
<dbReference type="STRING" id="61424.A0A2T9Z212"/>
<dbReference type="GO" id="GO:0016020">
    <property type="term" value="C:membrane"/>
    <property type="evidence" value="ECO:0007669"/>
    <property type="project" value="UniProtKB-SubCell"/>
</dbReference>
<keyword evidence="5 7" id="KW-0472">Membrane</keyword>
<dbReference type="GO" id="GO:0012505">
    <property type="term" value="C:endomembrane system"/>
    <property type="evidence" value="ECO:0007669"/>
    <property type="project" value="TreeGrafter"/>
</dbReference>
<keyword evidence="3 7" id="KW-0812">Transmembrane</keyword>
<accession>A0A2T9Z212</accession>
<name>A0A2T9Z212_9FUNG</name>
<evidence type="ECO:0008006" key="10">
    <source>
        <dbReference type="Google" id="ProtNLM"/>
    </source>
</evidence>
<evidence type="ECO:0000256" key="1">
    <source>
        <dbReference type="ARBA" id="ARBA00004141"/>
    </source>
</evidence>
<comment type="subcellular location">
    <subcellularLocation>
        <location evidence="1">Membrane</location>
        <topology evidence="1">Multi-pass membrane protein</topology>
    </subcellularLocation>
</comment>
<feature type="transmembrane region" description="Helical" evidence="7">
    <location>
        <begin position="421"/>
        <end position="439"/>
    </location>
</feature>
<feature type="compositionally biased region" description="Basic and acidic residues" evidence="6">
    <location>
        <begin position="1"/>
        <end position="10"/>
    </location>
</feature>
<evidence type="ECO:0000313" key="9">
    <source>
        <dbReference type="Proteomes" id="UP000245699"/>
    </source>
</evidence>
<dbReference type="OrthoDB" id="378564at2759"/>
<evidence type="ECO:0000256" key="3">
    <source>
        <dbReference type="ARBA" id="ARBA00022692"/>
    </source>
</evidence>
<evidence type="ECO:0000256" key="4">
    <source>
        <dbReference type="ARBA" id="ARBA00022989"/>
    </source>
</evidence>
<evidence type="ECO:0000313" key="8">
    <source>
        <dbReference type="EMBL" id="PVU98622.1"/>
    </source>
</evidence>
<comment type="similarity">
    <text evidence="2">Belongs to the CLPTM1 family.</text>
</comment>
<dbReference type="EMBL" id="MBFT01000073">
    <property type="protein sequence ID" value="PVU98622.1"/>
    <property type="molecule type" value="Genomic_DNA"/>
</dbReference>
<evidence type="ECO:0000256" key="5">
    <source>
        <dbReference type="ARBA" id="ARBA00023136"/>
    </source>
</evidence>
<evidence type="ECO:0000256" key="2">
    <source>
        <dbReference type="ARBA" id="ARBA00009310"/>
    </source>
</evidence>
<comment type="caution">
    <text evidence="8">The sequence shown here is derived from an EMBL/GenBank/DDBJ whole genome shotgun (WGS) entry which is preliminary data.</text>
</comment>